<evidence type="ECO:0000313" key="6">
    <source>
        <dbReference type="EMBL" id="RRJ31986.1"/>
    </source>
</evidence>
<sequence length="247" mass="27389">MATHITCHLPTDEFALHEALNSVSDLSLTCERIVALGDKTTTPLLRFHGSDLSSLESALEADPTVDGFEVLTRVQDEALCHVRWNSRVCLLVRMLTATEGLVLSGAATERRWTFRLLFSTRDALSRLDEFCTKHNLSLDVSSVETWDGNGPDPLGLTADQYEALVTAYKHGYFKVPREIVLDELAVEMEISHQALSERLRRGHDTLVQRVLHPTTTEPSEEVPADEGAETTETSSLVSSRLSTVNLD</sequence>
<accession>A0A3P3REQ5</accession>
<evidence type="ECO:0000259" key="4">
    <source>
        <dbReference type="Pfam" id="PF04967"/>
    </source>
</evidence>
<feature type="domain" description="Bacterioopsin transcriptional activator GAF and HTH associated" evidence="5">
    <location>
        <begin position="12"/>
        <end position="134"/>
    </location>
</feature>
<dbReference type="OrthoDB" id="156233at2157"/>
<keyword evidence="2" id="KW-0804">Transcription</keyword>
<gene>
    <name evidence="6" type="ORF">EIK79_05505</name>
</gene>
<name>A0A3P3REQ5_9EURY</name>
<feature type="compositionally biased region" description="Low complexity" evidence="3">
    <location>
        <begin position="230"/>
        <end position="247"/>
    </location>
</feature>
<dbReference type="AlphaFoldDB" id="A0A3P3REQ5"/>
<evidence type="ECO:0000256" key="2">
    <source>
        <dbReference type="ARBA" id="ARBA00023163"/>
    </source>
</evidence>
<dbReference type="EMBL" id="RRCH01000011">
    <property type="protein sequence ID" value="RRJ31986.1"/>
    <property type="molecule type" value="Genomic_DNA"/>
</dbReference>
<dbReference type="InterPro" id="IPR007050">
    <property type="entry name" value="HTH_bacterioopsin"/>
</dbReference>
<dbReference type="PANTHER" id="PTHR34236">
    <property type="entry name" value="DIMETHYL SULFOXIDE REDUCTASE TRANSCRIPTIONAL ACTIVATOR"/>
    <property type="match status" value="1"/>
</dbReference>
<reference evidence="6 7" key="1">
    <citation type="submission" date="2018-11" db="EMBL/GenBank/DDBJ databases">
        <title>Taxonoimc description of Halomarina strain SPP-AMP-1.</title>
        <authorList>
            <person name="Pal Y."/>
            <person name="Srinivasana K."/>
            <person name="Verma A."/>
            <person name="Kumar P."/>
        </authorList>
    </citation>
    <scope>NUCLEOTIDE SEQUENCE [LARGE SCALE GENOMIC DNA]</scope>
    <source>
        <strain evidence="6 7">SPP-AMP-1</strain>
    </source>
</reference>
<dbReference type="Pfam" id="PF15915">
    <property type="entry name" value="BAT"/>
    <property type="match status" value="1"/>
</dbReference>
<comment type="caution">
    <text evidence="6">The sequence shown here is derived from an EMBL/GenBank/DDBJ whole genome shotgun (WGS) entry which is preliminary data.</text>
</comment>
<dbReference type="GO" id="GO:0003677">
    <property type="term" value="F:DNA binding"/>
    <property type="evidence" value="ECO:0007669"/>
    <property type="project" value="UniProtKB-KW"/>
</dbReference>
<evidence type="ECO:0000259" key="5">
    <source>
        <dbReference type="Pfam" id="PF15915"/>
    </source>
</evidence>
<dbReference type="Proteomes" id="UP000282322">
    <property type="component" value="Unassembled WGS sequence"/>
</dbReference>
<feature type="compositionally biased region" description="Acidic residues" evidence="3">
    <location>
        <begin position="218"/>
        <end position="229"/>
    </location>
</feature>
<organism evidence="6 7">
    <name type="scientific">Halocatena pleomorpha</name>
    <dbReference type="NCBI Taxonomy" id="1785090"/>
    <lineage>
        <taxon>Archaea</taxon>
        <taxon>Methanobacteriati</taxon>
        <taxon>Methanobacteriota</taxon>
        <taxon>Stenosarchaea group</taxon>
        <taxon>Halobacteria</taxon>
        <taxon>Halobacteriales</taxon>
        <taxon>Natronomonadaceae</taxon>
        <taxon>Halocatena</taxon>
    </lineage>
</organism>
<evidence type="ECO:0000256" key="3">
    <source>
        <dbReference type="SAM" id="MobiDB-lite"/>
    </source>
</evidence>
<evidence type="ECO:0000313" key="7">
    <source>
        <dbReference type="Proteomes" id="UP000282322"/>
    </source>
</evidence>
<dbReference type="InterPro" id="IPR031803">
    <property type="entry name" value="BAT_GAF/HTH-assoc"/>
</dbReference>
<keyword evidence="1" id="KW-0805">Transcription regulation</keyword>
<feature type="region of interest" description="Disordered" evidence="3">
    <location>
        <begin position="211"/>
        <end position="247"/>
    </location>
</feature>
<feature type="domain" description="HTH bat-type" evidence="4">
    <location>
        <begin position="156"/>
        <end position="206"/>
    </location>
</feature>
<dbReference type="Pfam" id="PF04967">
    <property type="entry name" value="HTH_10"/>
    <property type="match status" value="1"/>
</dbReference>
<protein>
    <submittedName>
        <fullName evidence="6">DNA-binding protein</fullName>
    </submittedName>
</protein>
<dbReference type="PANTHER" id="PTHR34236:SF1">
    <property type="entry name" value="DIMETHYL SULFOXIDE REDUCTASE TRANSCRIPTIONAL ACTIVATOR"/>
    <property type="match status" value="1"/>
</dbReference>
<evidence type="ECO:0000256" key="1">
    <source>
        <dbReference type="ARBA" id="ARBA00023015"/>
    </source>
</evidence>
<proteinExistence type="predicted"/>
<keyword evidence="7" id="KW-1185">Reference proteome</keyword>
<dbReference type="RefSeq" id="WP_124954126.1">
    <property type="nucleotide sequence ID" value="NZ_RRCH01000011.1"/>
</dbReference>
<keyword evidence="6" id="KW-0238">DNA-binding</keyword>